<accession>A0AB39HME6</accession>
<dbReference type="Pfam" id="PF00079">
    <property type="entry name" value="Serpin"/>
    <property type="match status" value="1"/>
</dbReference>
<reference evidence="5" key="1">
    <citation type="submission" date="2024-07" db="EMBL/GenBank/DDBJ databases">
        <title>Halotolerant mesophilic bacterium Ornithinibacillus sp. 4-3, sp. nov., isolated from soil.</title>
        <authorList>
            <person name="Sidarenka A.V."/>
            <person name="Guliayeva D.E."/>
            <person name="Leanovich S.I."/>
            <person name="Hileuskaya K.S."/>
            <person name="Akhremchuk A.E."/>
            <person name="Sikolenko M.A."/>
            <person name="Valentovich L.N."/>
        </authorList>
    </citation>
    <scope>NUCLEOTIDE SEQUENCE</scope>
    <source>
        <strain evidence="5">4-3</strain>
    </source>
</reference>
<feature type="coiled-coil region" evidence="2">
    <location>
        <begin position="89"/>
        <end position="123"/>
    </location>
</feature>
<proteinExistence type="inferred from homology"/>
<comment type="similarity">
    <text evidence="1">Belongs to the serpin family.</text>
</comment>
<evidence type="ECO:0000259" key="4">
    <source>
        <dbReference type="SMART" id="SM00093"/>
    </source>
</evidence>
<feature type="chain" id="PRO_5044226232" evidence="3">
    <location>
        <begin position="20"/>
        <end position="411"/>
    </location>
</feature>
<dbReference type="InterPro" id="IPR042185">
    <property type="entry name" value="Serpin_sf_2"/>
</dbReference>
<organism evidence="5">
    <name type="scientific">Ornithinibacillus sp. 4-3</name>
    <dbReference type="NCBI Taxonomy" id="3231488"/>
    <lineage>
        <taxon>Bacteria</taxon>
        <taxon>Bacillati</taxon>
        <taxon>Bacillota</taxon>
        <taxon>Bacilli</taxon>
        <taxon>Bacillales</taxon>
        <taxon>Bacillaceae</taxon>
        <taxon>Ornithinibacillus</taxon>
    </lineage>
</organism>
<dbReference type="GO" id="GO:0004867">
    <property type="term" value="F:serine-type endopeptidase inhibitor activity"/>
    <property type="evidence" value="ECO:0007669"/>
    <property type="project" value="InterPro"/>
</dbReference>
<protein>
    <submittedName>
        <fullName evidence="5">Serpin family protein</fullName>
    </submittedName>
</protein>
<name>A0AB39HME6_9BACI</name>
<keyword evidence="2" id="KW-0175">Coiled coil</keyword>
<dbReference type="InterPro" id="IPR042178">
    <property type="entry name" value="Serpin_sf_1"/>
</dbReference>
<dbReference type="InterPro" id="IPR000215">
    <property type="entry name" value="Serpin_fam"/>
</dbReference>
<dbReference type="CDD" id="cd19588">
    <property type="entry name" value="serpin_miropin-like"/>
    <property type="match status" value="1"/>
</dbReference>
<dbReference type="SMART" id="SM00093">
    <property type="entry name" value="SERPIN"/>
    <property type="match status" value="1"/>
</dbReference>
<dbReference type="PANTHER" id="PTHR11461">
    <property type="entry name" value="SERINE PROTEASE INHIBITOR, SERPIN"/>
    <property type="match status" value="1"/>
</dbReference>
<dbReference type="RefSeq" id="WP_368653806.1">
    <property type="nucleotide sequence ID" value="NZ_CP162599.1"/>
</dbReference>
<dbReference type="InterPro" id="IPR023795">
    <property type="entry name" value="Serpin_CS"/>
</dbReference>
<dbReference type="PROSITE" id="PS00284">
    <property type="entry name" value="SERPIN"/>
    <property type="match status" value="1"/>
</dbReference>
<feature type="domain" description="Serpin" evidence="4">
    <location>
        <begin position="52"/>
        <end position="410"/>
    </location>
</feature>
<dbReference type="GO" id="GO:0005615">
    <property type="term" value="C:extracellular space"/>
    <property type="evidence" value="ECO:0007669"/>
    <property type="project" value="InterPro"/>
</dbReference>
<evidence type="ECO:0000313" key="5">
    <source>
        <dbReference type="EMBL" id="XDK33122.1"/>
    </source>
</evidence>
<dbReference type="Gene3D" id="3.30.497.10">
    <property type="entry name" value="Antithrombin, subunit I, domain 2"/>
    <property type="match status" value="1"/>
</dbReference>
<dbReference type="PANTHER" id="PTHR11461:SF211">
    <property type="entry name" value="GH10112P-RELATED"/>
    <property type="match status" value="1"/>
</dbReference>
<evidence type="ECO:0000256" key="3">
    <source>
        <dbReference type="SAM" id="SignalP"/>
    </source>
</evidence>
<dbReference type="SUPFAM" id="SSF56574">
    <property type="entry name" value="Serpins"/>
    <property type="match status" value="1"/>
</dbReference>
<feature type="signal peptide" evidence="3">
    <location>
        <begin position="1"/>
        <end position="19"/>
    </location>
</feature>
<keyword evidence="3" id="KW-0732">Signal</keyword>
<dbReference type="Gene3D" id="2.30.39.10">
    <property type="entry name" value="Alpha-1-antitrypsin, domain 1"/>
    <property type="match status" value="1"/>
</dbReference>
<dbReference type="InterPro" id="IPR023796">
    <property type="entry name" value="Serpin_dom"/>
</dbReference>
<evidence type="ECO:0000256" key="1">
    <source>
        <dbReference type="RuleBase" id="RU000411"/>
    </source>
</evidence>
<gene>
    <name evidence="5" type="ORF">AB4Y30_01780</name>
</gene>
<dbReference type="PROSITE" id="PS51257">
    <property type="entry name" value="PROKAR_LIPOPROTEIN"/>
    <property type="match status" value="1"/>
</dbReference>
<evidence type="ECO:0000256" key="2">
    <source>
        <dbReference type="SAM" id="Coils"/>
    </source>
</evidence>
<dbReference type="EMBL" id="CP162599">
    <property type="protein sequence ID" value="XDK33122.1"/>
    <property type="molecule type" value="Genomic_DNA"/>
</dbReference>
<dbReference type="AlphaFoldDB" id="A0AB39HME6"/>
<sequence length="411" mass="46787">MKKIGILFIILMTFTTACGTTENNTGEDKNTQQNAEKADYMKLISANNNLGFQMIHNLTAKEQDNVFISPTSLMIALSMLYNGADGDTKEEIANLLTEKQMQIEELNKANASLMNLLTKASEEIELNIANSIWLNKDFHFTEAFAEQIESYYQAELEEIDVLDAKTPDLINDWVANATNDKISEIIDGPLDQDTVAYLINTIYFNGAWTDSFDEALTTEHPFYGDEDQEVELPFMTMTKEFPYLENDLFQAIKIPYGDGEMNMNIFLPKEEVGLDTFSEQLTIENWETWDTEFESKEGTLFLPKFTLEYEITLNDLLQELGITTAFDPNQANFSNMVQEDKELWLSQVKQKTFIDIHEKGTEAAGATSAEIKTTSMPIDGPFYMEVNRPFYLMITDDTNAILFMGAIYQPE</sequence>
<dbReference type="InterPro" id="IPR036186">
    <property type="entry name" value="Serpin_sf"/>
</dbReference>